<dbReference type="RefSeq" id="WP_004824144.1">
    <property type="nucleotide sequence ID" value="NZ_CP165621.1"/>
</dbReference>
<keyword evidence="2 3" id="KW-0808">Transferase</keyword>
<dbReference type="SUPFAM" id="SSF53335">
    <property type="entry name" value="S-adenosyl-L-methionine-dependent methyltransferases"/>
    <property type="match status" value="1"/>
</dbReference>
<dbReference type="EMBL" id="UGSZ01000001">
    <property type="protein sequence ID" value="SUB57099.1"/>
    <property type="molecule type" value="Genomic_DNA"/>
</dbReference>
<dbReference type="Proteomes" id="UP000255517">
    <property type="component" value="Unassembled WGS sequence"/>
</dbReference>
<evidence type="ECO:0000256" key="2">
    <source>
        <dbReference type="ARBA" id="ARBA00022679"/>
    </source>
</evidence>
<dbReference type="OrthoDB" id="9803017at2"/>
<gene>
    <name evidence="3" type="primary">rsmD</name>
    <name evidence="3" type="ORF">NCTC13149_00915</name>
</gene>
<dbReference type="EC" id="2.1.1.171" evidence="3"/>
<dbReference type="GO" id="GO:0052913">
    <property type="term" value="F:16S rRNA (guanine(966)-N(2))-methyltransferase activity"/>
    <property type="evidence" value="ECO:0007669"/>
    <property type="project" value="UniProtKB-EC"/>
</dbReference>
<proteinExistence type="predicted"/>
<organism evidence="3 4">
    <name type="scientific">Peptoniphilus lacrimalis</name>
    <dbReference type="NCBI Taxonomy" id="33031"/>
    <lineage>
        <taxon>Bacteria</taxon>
        <taxon>Bacillati</taxon>
        <taxon>Bacillota</taxon>
        <taxon>Tissierellia</taxon>
        <taxon>Tissierellales</taxon>
        <taxon>Peptoniphilaceae</taxon>
        <taxon>Peptoniphilus</taxon>
    </lineage>
</organism>
<dbReference type="Gene3D" id="3.40.50.150">
    <property type="entry name" value="Vaccinia Virus protein VP39"/>
    <property type="match status" value="1"/>
</dbReference>
<sequence>MRIIGGDCRGIKLSAPLGLNTRPTLDRIRESLFNILGQYFNGGTVLDLFAGSGCNGLEFLSRGVDFSYFVDNSSQSYNVITSNIEKCRLKDKSKVLKMDYKKALESFLSETFSYIYMDPPFMKRDYYIDSINLIKENRLLKKDGLLIIEHKTDDTFELPEGFSEIKNKKYGNTSLSIWSFVNESNICG</sequence>
<dbReference type="Pfam" id="PF03602">
    <property type="entry name" value="Cons_hypoth95"/>
    <property type="match status" value="1"/>
</dbReference>
<evidence type="ECO:0000313" key="3">
    <source>
        <dbReference type="EMBL" id="SUB57099.1"/>
    </source>
</evidence>
<dbReference type="AlphaFoldDB" id="A0A379C4S3"/>
<dbReference type="CDD" id="cd02440">
    <property type="entry name" value="AdoMet_MTases"/>
    <property type="match status" value="1"/>
</dbReference>
<protein>
    <submittedName>
        <fullName evidence="3">Ribosomal RNA small subunit methyltransferase D</fullName>
        <ecNumber evidence="3">2.1.1.171</ecNumber>
    </submittedName>
</protein>
<accession>A0A379C4S3</accession>
<reference evidence="3 4" key="1">
    <citation type="submission" date="2018-06" db="EMBL/GenBank/DDBJ databases">
        <authorList>
            <consortium name="Pathogen Informatics"/>
            <person name="Doyle S."/>
        </authorList>
    </citation>
    <scope>NUCLEOTIDE SEQUENCE [LARGE SCALE GENOMIC DNA]</scope>
    <source>
        <strain evidence="3 4">NCTC13149</strain>
    </source>
</reference>
<dbReference type="STRING" id="1122949.GCA_000378725_00658"/>
<evidence type="ECO:0000313" key="4">
    <source>
        <dbReference type="Proteomes" id="UP000255517"/>
    </source>
</evidence>
<name>A0A379C4S3_9FIRM</name>
<keyword evidence="1 3" id="KW-0489">Methyltransferase</keyword>
<dbReference type="PIRSF" id="PIRSF004553">
    <property type="entry name" value="CHP00095"/>
    <property type="match status" value="1"/>
</dbReference>
<evidence type="ECO:0000256" key="1">
    <source>
        <dbReference type="ARBA" id="ARBA00022603"/>
    </source>
</evidence>
<dbReference type="PANTHER" id="PTHR43542">
    <property type="entry name" value="METHYLTRANSFERASE"/>
    <property type="match status" value="1"/>
</dbReference>
<dbReference type="InterPro" id="IPR004398">
    <property type="entry name" value="RNA_MeTrfase_RsmD"/>
</dbReference>
<dbReference type="NCBIfam" id="TIGR00095">
    <property type="entry name" value="16S rRNA (guanine(966)-N(2))-methyltransferase RsmD"/>
    <property type="match status" value="1"/>
</dbReference>
<dbReference type="InterPro" id="IPR029063">
    <property type="entry name" value="SAM-dependent_MTases_sf"/>
</dbReference>
<dbReference type="PANTHER" id="PTHR43542:SF1">
    <property type="entry name" value="METHYLTRANSFERASE"/>
    <property type="match status" value="1"/>
</dbReference>